<comment type="caution">
    <text evidence="3">The sequence shown here is derived from an EMBL/GenBank/DDBJ whole genome shotgun (WGS) entry which is preliminary data.</text>
</comment>
<dbReference type="SUPFAM" id="SSF54506">
    <property type="entry name" value="Diaminopimelate epimerase-like"/>
    <property type="match status" value="1"/>
</dbReference>
<accession>A0ABQ4M736</accession>
<dbReference type="PANTHER" id="PTHR13774:SF17">
    <property type="entry name" value="PHENAZINE BIOSYNTHESIS-LIKE DOMAIN-CONTAINING PROTEIN"/>
    <property type="match status" value="1"/>
</dbReference>
<organism evidence="3 4">
    <name type="scientific">Paenibacillus vini</name>
    <dbReference type="NCBI Taxonomy" id="1476024"/>
    <lineage>
        <taxon>Bacteria</taxon>
        <taxon>Bacillati</taxon>
        <taxon>Bacillota</taxon>
        <taxon>Bacilli</taxon>
        <taxon>Bacillales</taxon>
        <taxon>Paenibacillaceae</taxon>
        <taxon>Paenibacillus</taxon>
    </lineage>
</organism>
<dbReference type="NCBIfam" id="TIGR00654">
    <property type="entry name" value="PhzF_family"/>
    <property type="match status" value="1"/>
</dbReference>
<dbReference type="EMBL" id="BOSL01000002">
    <property type="protein sequence ID" value="GIP51785.1"/>
    <property type="molecule type" value="Genomic_DNA"/>
</dbReference>
<dbReference type="Proteomes" id="UP000679992">
    <property type="component" value="Unassembled WGS sequence"/>
</dbReference>
<dbReference type="RefSeq" id="WP_213653867.1">
    <property type="nucleotide sequence ID" value="NZ_BOSL01000002.1"/>
</dbReference>
<keyword evidence="2" id="KW-0413">Isomerase</keyword>
<evidence type="ECO:0000256" key="2">
    <source>
        <dbReference type="ARBA" id="ARBA00023235"/>
    </source>
</evidence>
<sequence length="263" mass="29489">MKYYVVDAFTDQIFKGNPAGVCVVDEFPDTSFMQSIAYENNLSETAFVVPRDGYFDLKWFTPELEMDLCGHATLASAYVVHHYVNPGLMEMNFHTLSGILNVVKKEDLFELNFPARISEKIDSFPLIEEILGAAPIELYATRNQVRTRYYAVLAAEEQVEQFVPDFELIKKLPQSFGLVITAKGSSSDFVSRFFAPHAGVNEDPVTGSVHCTLIPYWSEKLGKNKLLARQLSKRGGVLYCENLADRVSIGGHAVLYLEGNLQI</sequence>
<evidence type="ECO:0000313" key="4">
    <source>
        <dbReference type="Proteomes" id="UP000679992"/>
    </source>
</evidence>
<dbReference type="PANTHER" id="PTHR13774">
    <property type="entry name" value="PHENAZINE BIOSYNTHESIS PROTEIN"/>
    <property type="match status" value="1"/>
</dbReference>
<dbReference type="InterPro" id="IPR003719">
    <property type="entry name" value="Phenazine_PhzF-like"/>
</dbReference>
<dbReference type="Pfam" id="PF02567">
    <property type="entry name" value="PhzC-PhzF"/>
    <property type="match status" value="1"/>
</dbReference>
<proteinExistence type="inferred from homology"/>
<gene>
    <name evidence="3" type="ORF">J42TS3_08200</name>
</gene>
<dbReference type="Gene3D" id="3.10.310.10">
    <property type="entry name" value="Diaminopimelate Epimerase, Chain A, domain 1"/>
    <property type="match status" value="2"/>
</dbReference>
<name>A0ABQ4M736_9BACL</name>
<evidence type="ECO:0000256" key="1">
    <source>
        <dbReference type="ARBA" id="ARBA00008270"/>
    </source>
</evidence>
<dbReference type="PIRSF" id="PIRSF016184">
    <property type="entry name" value="PhzC_PhzF"/>
    <property type="match status" value="1"/>
</dbReference>
<reference evidence="3 4" key="1">
    <citation type="submission" date="2021-03" db="EMBL/GenBank/DDBJ databases">
        <title>Antimicrobial resistance genes in bacteria isolated from Japanese honey, and their potential for conferring macrolide and lincosamide resistance in the American foulbrood pathogen Paenibacillus larvae.</title>
        <authorList>
            <person name="Okamoto M."/>
            <person name="Kumagai M."/>
            <person name="Kanamori H."/>
            <person name="Takamatsu D."/>
        </authorList>
    </citation>
    <scope>NUCLEOTIDE SEQUENCE [LARGE SCALE GENOMIC DNA]</scope>
    <source>
        <strain evidence="3 4">J42TS3</strain>
    </source>
</reference>
<comment type="similarity">
    <text evidence="1">Belongs to the PhzF family.</text>
</comment>
<evidence type="ECO:0008006" key="5">
    <source>
        <dbReference type="Google" id="ProtNLM"/>
    </source>
</evidence>
<protein>
    <recommendedName>
        <fullName evidence="5">Isomerase</fullName>
    </recommendedName>
</protein>
<evidence type="ECO:0000313" key="3">
    <source>
        <dbReference type="EMBL" id="GIP51785.1"/>
    </source>
</evidence>
<keyword evidence="4" id="KW-1185">Reference proteome</keyword>